<name>A0ABT4AIA3_9BACT</name>
<evidence type="ECO:0000313" key="2">
    <source>
        <dbReference type="EMBL" id="MCY1081311.1"/>
    </source>
</evidence>
<evidence type="ECO:0000313" key="3">
    <source>
        <dbReference type="Proteomes" id="UP001207654"/>
    </source>
</evidence>
<dbReference type="InterPro" id="IPR015943">
    <property type="entry name" value="WD40/YVTN_repeat-like_dom_sf"/>
</dbReference>
<keyword evidence="3" id="KW-1185">Reference proteome</keyword>
<proteinExistence type="predicted"/>
<sequence>MPTPLFRVALLLLLLTGCRAAPPIPQSPDLEVEKLLQRLRAAPDDGLATYELAARYAVLGEKEQALRWLERLESLRWSFALGDPHFGALAQTPEYRAVAARLAGLQPHVARSRPAFTLSEKALTPEGITYDAVTDTFFVSSIRKRKVVAMARNGQLRDFTASGQDGLLGVLGMKVDAARRHLWVASYASRGMENARPEERGHSGLFQYDLRSGVLLRKFPLGNQPRANLLNDIALSASGDVFVTNSERGTVSVLRTGTEALALLMPEGTLPYPNGIALSEDGARLYVAHAHGIASVDTSTGQHTPVQAPPGVLLAGLDGLSAYRGSLIGIQNGFGRGRIVRFHFGADPTRVERAEILESGNPLFDIPTTGTVVGNTFVYIANSQLRRRGPQGELLPPEQLDETVLLQVELGE</sequence>
<evidence type="ECO:0000256" key="1">
    <source>
        <dbReference type="SAM" id="SignalP"/>
    </source>
</evidence>
<accession>A0ABT4AIA3</accession>
<dbReference type="Gene3D" id="2.130.10.10">
    <property type="entry name" value="YVTN repeat-like/Quinoprotein amine dehydrogenase"/>
    <property type="match status" value="1"/>
</dbReference>
<keyword evidence="1" id="KW-0732">Signal</keyword>
<feature type="chain" id="PRO_5046664112" description="SMP-30/Gluconolactonase/LRE-like region domain-containing protein" evidence="1">
    <location>
        <begin position="21"/>
        <end position="412"/>
    </location>
</feature>
<evidence type="ECO:0008006" key="4">
    <source>
        <dbReference type="Google" id="ProtNLM"/>
    </source>
</evidence>
<protein>
    <recommendedName>
        <fullName evidence="4">SMP-30/Gluconolactonase/LRE-like region domain-containing protein</fullName>
    </recommendedName>
</protein>
<gene>
    <name evidence="2" type="ORF">OV287_43345</name>
</gene>
<dbReference type="PROSITE" id="PS51257">
    <property type="entry name" value="PROKAR_LIPOPROTEIN"/>
    <property type="match status" value="1"/>
</dbReference>
<dbReference type="SUPFAM" id="SSF63829">
    <property type="entry name" value="Calcium-dependent phosphotriesterase"/>
    <property type="match status" value="1"/>
</dbReference>
<reference evidence="2 3" key="1">
    <citation type="submission" date="2022-11" db="EMBL/GenBank/DDBJ databases">
        <title>Minimal conservation of predation-associated metabolite biosynthetic gene clusters underscores biosynthetic potential of Myxococcota including descriptions for ten novel species: Archangium lansinium sp. nov., Myxococcus landrumus sp. nov., Nannocystis bai.</title>
        <authorList>
            <person name="Ahearne A."/>
            <person name="Stevens C."/>
            <person name="Phillips K."/>
        </authorList>
    </citation>
    <scope>NUCLEOTIDE SEQUENCE [LARGE SCALE GENOMIC DNA]</scope>
    <source>
        <strain evidence="2 3">MIWBW</strain>
    </source>
</reference>
<organism evidence="2 3">
    <name type="scientific">Archangium lansingense</name>
    <dbReference type="NCBI Taxonomy" id="2995310"/>
    <lineage>
        <taxon>Bacteria</taxon>
        <taxon>Pseudomonadati</taxon>
        <taxon>Myxococcota</taxon>
        <taxon>Myxococcia</taxon>
        <taxon>Myxococcales</taxon>
        <taxon>Cystobacterineae</taxon>
        <taxon>Archangiaceae</taxon>
        <taxon>Archangium</taxon>
    </lineage>
</organism>
<dbReference type="Proteomes" id="UP001207654">
    <property type="component" value="Unassembled WGS sequence"/>
</dbReference>
<dbReference type="RefSeq" id="WP_267539915.1">
    <property type="nucleotide sequence ID" value="NZ_JAPNKA010000001.1"/>
</dbReference>
<feature type="signal peptide" evidence="1">
    <location>
        <begin position="1"/>
        <end position="20"/>
    </location>
</feature>
<comment type="caution">
    <text evidence="2">The sequence shown here is derived from an EMBL/GenBank/DDBJ whole genome shotgun (WGS) entry which is preliminary data.</text>
</comment>
<dbReference type="EMBL" id="JAPNKA010000001">
    <property type="protein sequence ID" value="MCY1081311.1"/>
    <property type="molecule type" value="Genomic_DNA"/>
</dbReference>